<keyword evidence="11" id="KW-1185">Reference proteome</keyword>
<keyword evidence="2 8" id="KW-0813">Transport</keyword>
<dbReference type="InterPro" id="IPR035906">
    <property type="entry name" value="MetI-like_sf"/>
</dbReference>
<feature type="transmembrane region" description="Helical" evidence="8">
    <location>
        <begin position="98"/>
        <end position="123"/>
    </location>
</feature>
<keyword evidence="5 8" id="KW-0812">Transmembrane</keyword>
<dbReference type="SUPFAM" id="SSF161098">
    <property type="entry name" value="MetI-like"/>
    <property type="match status" value="1"/>
</dbReference>
<dbReference type="InterPro" id="IPR000515">
    <property type="entry name" value="MetI-like"/>
</dbReference>
<dbReference type="PANTHER" id="PTHR43357:SF4">
    <property type="entry name" value="INNER MEMBRANE ABC TRANSPORTER PERMEASE PROTEIN YDCV"/>
    <property type="match status" value="1"/>
</dbReference>
<evidence type="ECO:0000256" key="5">
    <source>
        <dbReference type="ARBA" id="ARBA00022692"/>
    </source>
</evidence>
<evidence type="ECO:0000256" key="6">
    <source>
        <dbReference type="ARBA" id="ARBA00022989"/>
    </source>
</evidence>
<evidence type="ECO:0000313" key="11">
    <source>
        <dbReference type="Proteomes" id="UP001198571"/>
    </source>
</evidence>
<feature type="transmembrane region" description="Helical" evidence="8">
    <location>
        <begin position="188"/>
        <end position="210"/>
    </location>
</feature>
<feature type="transmembrane region" description="Helical" evidence="8">
    <location>
        <begin position="12"/>
        <end position="33"/>
    </location>
</feature>
<feature type="domain" description="ABC transmembrane type-1" evidence="9">
    <location>
        <begin position="64"/>
        <end position="252"/>
    </location>
</feature>
<evidence type="ECO:0000256" key="2">
    <source>
        <dbReference type="ARBA" id="ARBA00022448"/>
    </source>
</evidence>
<keyword evidence="4" id="KW-0997">Cell inner membrane</keyword>
<dbReference type="Proteomes" id="UP001198571">
    <property type="component" value="Unassembled WGS sequence"/>
</dbReference>
<feature type="transmembrane region" description="Helical" evidence="8">
    <location>
        <begin position="230"/>
        <end position="253"/>
    </location>
</feature>
<dbReference type="PANTHER" id="PTHR43357">
    <property type="entry name" value="INNER MEMBRANE ABC TRANSPORTER PERMEASE PROTEIN YDCV"/>
    <property type="match status" value="1"/>
</dbReference>
<reference evidence="10 11" key="1">
    <citation type="submission" date="2020-07" db="EMBL/GenBank/DDBJ databases">
        <title>Pseudogemmobacter sp. nov., isolated from poultry manure in Taiwan.</title>
        <authorList>
            <person name="Lin S.-Y."/>
            <person name="Tang Y.-S."/>
            <person name="Young C.-C."/>
        </authorList>
    </citation>
    <scope>NUCLEOTIDE SEQUENCE [LARGE SCALE GENOMIC DNA]</scope>
    <source>
        <strain evidence="10 11">CC-YST710</strain>
    </source>
</reference>
<name>A0ABS8CPG8_9RHOB</name>
<evidence type="ECO:0000256" key="4">
    <source>
        <dbReference type="ARBA" id="ARBA00022519"/>
    </source>
</evidence>
<sequence length="259" mass="27563">MPGLLRRIGFWLFVSLTALFLLVPTLIIVPMSFTTAPQLEFPPVGFTLDWYVKILSDSEWQIALKNSLIIGLCTALLATVIGTTAALALEASEFRGKIIVLGLLLSPMVTPVIVLGVGTYMLFARWGLSGTLPGMIAAHSVLAIPFVLVSVMASLKMVNPNLALASAGLGGGRLFTFRRVTLPLIRPGVVSGAVFAFITSWDEVVIAIFVSNSQSRTVPIMIWNQARANLDPATAAVGALLIAISAIGVLLSFKTKEGQ</sequence>
<accession>A0ABS8CPG8</accession>
<protein>
    <submittedName>
        <fullName evidence="10">ABC transporter permease</fullName>
    </submittedName>
</protein>
<keyword evidence="3" id="KW-1003">Cell membrane</keyword>
<dbReference type="EMBL" id="JACDXX010000010">
    <property type="protein sequence ID" value="MCB5410720.1"/>
    <property type="molecule type" value="Genomic_DNA"/>
</dbReference>
<dbReference type="Pfam" id="PF00528">
    <property type="entry name" value="BPD_transp_1"/>
    <property type="match status" value="1"/>
</dbReference>
<comment type="caution">
    <text evidence="10">The sequence shown here is derived from an EMBL/GenBank/DDBJ whole genome shotgun (WGS) entry which is preliminary data.</text>
</comment>
<dbReference type="PROSITE" id="PS50928">
    <property type="entry name" value="ABC_TM1"/>
    <property type="match status" value="1"/>
</dbReference>
<evidence type="ECO:0000313" key="10">
    <source>
        <dbReference type="EMBL" id="MCB5410720.1"/>
    </source>
</evidence>
<dbReference type="Gene3D" id="1.10.3720.10">
    <property type="entry name" value="MetI-like"/>
    <property type="match status" value="1"/>
</dbReference>
<keyword evidence="6 8" id="KW-1133">Transmembrane helix</keyword>
<comment type="similarity">
    <text evidence="8">Belongs to the binding-protein-dependent transport system permease family.</text>
</comment>
<keyword evidence="7 8" id="KW-0472">Membrane</keyword>
<evidence type="ECO:0000256" key="8">
    <source>
        <dbReference type="RuleBase" id="RU363032"/>
    </source>
</evidence>
<evidence type="ECO:0000256" key="7">
    <source>
        <dbReference type="ARBA" id="ARBA00023136"/>
    </source>
</evidence>
<organism evidence="10 11">
    <name type="scientific">Pseudogemmobacter faecipullorum</name>
    <dbReference type="NCBI Taxonomy" id="2755041"/>
    <lineage>
        <taxon>Bacteria</taxon>
        <taxon>Pseudomonadati</taxon>
        <taxon>Pseudomonadota</taxon>
        <taxon>Alphaproteobacteria</taxon>
        <taxon>Rhodobacterales</taxon>
        <taxon>Paracoccaceae</taxon>
        <taxon>Pseudogemmobacter</taxon>
    </lineage>
</organism>
<feature type="transmembrane region" description="Helical" evidence="8">
    <location>
        <begin position="135"/>
        <end position="155"/>
    </location>
</feature>
<dbReference type="CDD" id="cd06261">
    <property type="entry name" value="TM_PBP2"/>
    <property type="match status" value="1"/>
</dbReference>
<evidence type="ECO:0000256" key="1">
    <source>
        <dbReference type="ARBA" id="ARBA00004429"/>
    </source>
</evidence>
<dbReference type="RefSeq" id="WP_226935864.1">
    <property type="nucleotide sequence ID" value="NZ_JACDXX010000010.1"/>
</dbReference>
<evidence type="ECO:0000259" key="9">
    <source>
        <dbReference type="PROSITE" id="PS50928"/>
    </source>
</evidence>
<evidence type="ECO:0000256" key="3">
    <source>
        <dbReference type="ARBA" id="ARBA00022475"/>
    </source>
</evidence>
<comment type="subcellular location">
    <subcellularLocation>
        <location evidence="1">Cell inner membrane</location>
        <topology evidence="1">Multi-pass membrane protein</topology>
    </subcellularLocation>
    <subcellularLocation>
        <location evidence="8">Cell membrane</location>
        <topology evidence="8">Multi-pass membrane protein</topology>
    </subcellularLocation>
</comment>
<proteinExistence type="inferred from homology"/>
<feature type="transmembrane region" description="Helical" evidence="8">
    <location>
        <begin position="68"/>
        <end position="89"/>
    </location>
</feature>
<gene>
    <name evidence="10" type="ORF">H0485_12020</name>
</gene>